<comment type="similarity">
    <text evidence="1">Belongs to the 'GDXG' lipolytic enzyme family.</text>
</comment>
<evidence type="ECO:0000256" key="3">
    <source>
        <dbReference type="SAM" id="SignalP"/>
    </source>
</evidence>
<evidence type="ECO:0000256" key="2">
    <source>
        <dbReference type="ARBA" id="ARBA00022801"/>
    </source>
</evidence>
<dbReference type="PANTHER" id="PTHR48081">
    <property type="entry name" value="AB HYDROLASE SUPERFAMILY PROTEIN C4A8.06C"/>
    <property type="match status" value="1"/>
</dbReference>
<evidence type="ECO:0000313" key="5">
    <source>
        <dbReference type="EMBL" id="QDT35874.1"/>
    </source>
</evidence>
<dbReference type="AlphaFoldDB" id="A0A517QW96"/>
<feature type="domain" description="BD-FAE-like" evidence="4">
    <location>
        <begin position="53"/>
        <end position="244"/>
    </location>
</feature>
<keyword evidence="3" id="KW-0732">Signal</keyword>
<dbReference type="InterPro" id="IPR050300">
    <property type="entry name" value="GDXG_lipolytic_enzyme"/>
</dbReference>
<dbReference type="EMBL" id="CP036268">
    <property type="protein sequence ID" value="QDT35874.1"/>
    <property type="molecule type" value="Genomic_DNA"/>
</dbReference>
<protein>
    <submittedName>
        <fullName evidence="5">Carboxylesterase NlhH</fullName>
        <ecNumber evidence="5">3.1.1.1</ecNumber>
    </submittedName>
</protein>
<reference evidence="5 6" key="1">
    <citation type="submission" date="2019-02" db="EMBL/GenBank/DDBJ databases">
        <title>Deep-cultivation of Planctomycetes and their phenomic and genomic characterization uncovers novel biology.</title>
        <authorList>
            <person name="Wiegand S."/>
            <person name="Jogler M."/>
            <person name="Boedeker C."/>
            <person name="Pinto D."/>
            <person name="Vollmers J."/>
            <person name="Rivas-Marin E."/>
            <person name="Kohn T."/>
            <person name="Peeters S.H."/>
            <person name="Heuer A."/>
            <person name="Rast P."/>
            <person name="Oberbeckmann S."/>
            <person name="Bunk B."/>
            <person name="Jeske O."/>
            <person name="Meyerdierks A."/>
            <person name="Storesund J.E."/>
            <person name="Kallscheuer N."/>
            <person name="Luecker S."/>
            <person name="Lage O.M."/>
            <person name="Pohl T."/>
            <person name="Merkel B.J."/>
            <person name="Hornburger P."/>
            <person name="Mueller R.-W."/>
            <person name="Bruemmer F."/>
            <person name="Labrenz M."/>
            <person name="Spormann A.M."/>
            <person name="Op den Camp H."/>
            <person name="Overmann J."/>
            <person name="Amann R."/>
            <person name="Jetten M.S.M."/>
            <person name="Mascher T."/>
            <person name="Medema M.H."/>
            <person name="Devos D.P."/>
            <person name="Kaster A.-K."/>
            <person name="Ovreas L."/>
            <person name="Rohde M."/>
            <person name="Galperin M.Y."/>
            <person name="Jogler C."/>
        </authorList>
    </citation>
    <scope>NUCLEOTIDE SEQUENCE [LARGE SCALE GENOMIC DNA]</scope>
    <source>
        <strain evidence="5 6">Pan189</strain>
    </source>
</reference>
<dbReference type="GO" id="GO:0106435">
    <property type="term" value="F:carboxylesterase activity"/>
    <property type="evidence" value="ECO:0007669"/>
    <property type="project" value="UniProtKB-EC"/>
</dbReference>
<name>A0A517QW96_9PLAN</name>
<dbReference type="SUPFAM" id="SSF53474">
    <property type="entry name" value="alpha/beta-Hydrolases"/>
    <property type="match status" value="1"/>
</dbReference>
<accession>A0A517QW96</accession>
<dbReference type="RefSeq" id="WP_310820910.1">
    <property type="nucleotide sequence ID" value="NZ_CP036268.1"/>
</dbReference>
<dbReference type="InterPro" id="IPR029058">
    <property type="entry name" value="AB_hydrolase_fold"/>
</dbReference>
<evidence type="ECO:0000313" key="6">
    <source>
        <dbReference type="Proteomes" id="UP000317318"/>
    </source>
</evidence>
<dbReference type="Pfam" id="PF20434">
    <property type="entry name" value="BD-FAE"/>
    <property type="match status" value="1"/>
</dbReference>
<keyword evidence="2 5" id="KW-0378">Hydrolase</keyword>
<organism evidence="5 6">
    <name type="scientific">Stratiformator vulcanicus</name>
    <dbReference type="NCBI Taxonomy" id="2527980"/>
    <lineage>
        <taxon>Bacteria</taxon>
        <taxon>Pseudomonadati</taxon>
        <taxon>Planctomycetota</taxon>
        <taxon>Planctomycetia</taxon>
        <taxon>Planctomycetales</taxon>
        <taxon>Planctomycetaceae</taxon>
        <taxon>Stratiformator</taxon>
    </lineage>
</organism>
<dbReference type="InterPro" id="IPR049492">
    <property type="entry name" value="BD-FAE-like_dom"/>
</dbReference>
<dbReference type="EC" id="3.1.1.1" evidence="5"/>
<gene>
    <name evidence="5" type="primary">nlhH_1</name>
    <name evidence="5" type="ORF">Pan189_02270</name>
</gene>
<evidence type="ECO:0000259" key="4">
    <source>
        <dbReference type="Pfam" id="PF20434"/>
    </source>
</evidence>
<dbReference type="Gene3D" id="3.40.50.1820">
    <property type="entry name" value="alpha/beta hydrolase"/>
    <property type="match status" value="1"/>
</dbReference>
<dbReference type="PANTHER" id="PTHR48081:SF30">
    <property type="entry name" value="ACETYL-HYDROLASE LIPR-RELATED"/>
    <property type="match status" value="1"/>
</dbReference>
<proteinExistence type="inferred from homology"/>
<feature type="signal peptide" evidence="3">
    <location>
        <begin position="1"/>
        <end position="21"/>
    </location>
</feature>
<dbReference type="KEGG" id="svp:Pan189_02270"/>
<sequence length="311" mass="33911" precursor="true">MKAIASLAAALLLIVSHAATADDAPQREEIVYKHASDSDLKLHVYRPAVEESDEAQARPAIVFFFGGGWAGGDPKQFFPHCEHFAKRGIVAISAEYRVHSRHRVKPAKCLEDARDAIRYVRDHADEWGVDPNRIVSSGGSAGGHLAACLGVIEEQVRAADVTSSESNAMILFNPALIIANVEGEELDSLERHSKLSDRFGGPDQMRALCPYRHVGEDEPPTLIVNGIDDPLTKFEGARAFAQKMHDNGNRCVVVGYPKQVHGFFNANRGGNTMYNATLDEADRFLVSLGYLPPKPASPNLSDELDATRVGE</sequence>
<dbReference type="Proteomes" id="UP000317318">
    <property type="component" value="Chromosome"/>
</dbReference>
<feature type="chain" id="PRO_5021954662" evidence="3">
    <location>
        <begin position="22"/>
        <end position="311"/>
    </location>
</feature>
<dbReference type="GO" id="GO:0004806">
    <property type="term" value="F:triacylglycerol lipase activity"/>
    <property type="evidence" value="ECO:0007669"/>
    <property type="project" value="TreeGrafter"/>
</dbReference>
<keyword evidence="6" id="KW-1185">Reference proteome</keyword>
<evidence type="ECO:0000256" key="1">
    <source>
        <dbReference type="ARBA" id="ARBA00010515"/>
    </source>
</evidence>